<evidence type="ECO:0000313" key="2">
    <source>
        <dbReference type="EMBL" id="QTL41634.1"/>
    </source>
</evidence>
<gene>
    <name evidence="2" type="ORF">HGO23_05865</name>
</gene>
<dbReference type="InterPro" id="IPR021676">
    <property type="entry name" value="DUF3262"/>
</dbReference>
<name>A0ABX7VLI5_XENBU</name>
<keyword evidence="1" id="KW-0472">Membrane</keyword>
<keyword evidence="1" id="KW-1133">Transmembrane helix</keyword>
<keyword evidence="3" id="KW-1185">Reference proteome</keyword>
<protein>
    <submittedName>
        <fullName evidence="2">TIGR03758 family integrating conjugative element protein</fullName>
    </submittedName>
</protein>
<evidence type="ECO:0000313" key="3">
    <source>
        <dbReference type="Proteomes" id="UP000665047"/>
    </source>
</evidence>
<keyword evidence="1" id="KW-0812">Transmembrane</keyword>
<evidence type="ECO:0000256" key="1">
    <source>
        <dbReference type="SAM" id="Phobius"/>
    </source>
</evidence>
<dbReference type="Pfam" id="PF11660">
    <property type="entry name" value="DUF3262"/>
    <property type="match status" value="1"/>
</dbReference>
<organism evidence="2 3">
    <name type="scientific">Xenorhabdus budapestensis</name>
    <dbReference type="NCBI Taxonomy" id="290110"/>
    <lineage>
        <taxon>Bacteria</taxon>
        <taxon>Pseudomonadati</taxon>
        <taxon>Pseudomonadota</taxon>
        <taxon>Gammaproteobacteria</taxon>
        <taxon>Enterobacterales</taxon>
        <taxon>Morganellaceae</taxon>
        <taxon>Xenorhabdus</taxon>
    </lineage>
</organism>
<proteinExistence type="predicted"/>
<dbReference type="EMBL" id="CP072455">
    <property type="protein sequence ID" value="QTL41634.1"/>
    <property type="molecule type" value="Genomic_DNA"/>
</dbReference>
<feature type="transmembrane region" description="Helical" evidence="1">
    <location>
        <begin position="68"/>
        <end position="84"/>
    </location>
</feature>
<accession>A0ABX7VLI5</accession>
<dbReference type="Proteomes" id="UP000665047">
    <property type="component" value="Chromosome"/>
</dbReference>
<dbReference type="NCBIfam" id="TIGR03758">
    <property type="entry name" value="conj_TIGR03758"/>
    <property type="match status" value="1"/>
</dbReference>
<feature type="transmembrane region" description="Helical" evidence="1">
    <location>
        <begin position="27"/>
        <end position="48"/>
    </location>
</feature>
<dbReference type="RefSeq" id="WP_209028713.1">
    <property type="nucleotide sequence ID" value="NZ_CP072455.1"/>
</dbReference>
<sequence length="85" mass="9673">MTVRNTHKTPAQRHAFEAASGHFDVTFLYLVCVGFFLATLFLWAAWAAVDVWNGWANEKIRNQTLNQFAIRTAILLVVAVWMFAS</sequence>
<reference evidence="2 3" key="1">
    <citation type="submission" date="2021-03" db="EMBL/GenBank/DDBJ databases">
        <title>Complete Genome Sequence Data of Xenorhabdus budapestensis strain C72, a Candidate Biological Control Agent, from China.</title>
        <authorList>
            <person name="LI B."/>
            <person name="WANG S."/>
            <person name="QIU D."/>
        </authorList>
    </citation>
    <scope>NUCLEOTIDE SEQUENCE [LARGE SCALE GENOMIC DNA]</scope>
    <source>
        <strain evidence="2 3">C-7-2</strain>
    </source>
</reference>